<dbReference type="InterPro" id="IPR036412">
    <property type="entry name" value="HAD-like_sf"/>
</dbReference>
<proteinExistence type="predicted"/>
<name>A0ABW3M658_9PSEU</name>
<evidence type="ECO:0000313" key="2">
    <source>
        <dbReference type="Proteomes" id="UP001597045"/>
    </source>
</evidence>
<accession>A0ABW3M658</accession>
<dbReference type="Pfam" id="PF13242">
    <property type="entry name" value="Hydrolase_like"/>
    <property type="match status" value="1"/>
</dbReference>
<organism evidence="1 2">
    <name type="scientific">Kibdelosporangium lantanae</name>
    <dbReference type="NCBI Taxonomy" id="1497396"/>
    <lineage>
        <taxon>Bacteria</taxon>
        <taxon>Bacillati</taxon>
        <taxon>Actinomycetota</taxon>
        <taxon>Actinomycetes</taxon>
        <taxon>Pseudonocardiales</taxon>
        <taxon>Pseudonocardiaceae</taxon>
        <taxon>Kibdelosporangium</taxon>
    </lineage>
</organism>
<keyword evidence="2" id="KW-1185">Reference proteome</keyword>
<dbReference type="SUPFAM" id="SSF56784">
    <property type="entry name" value="HAD-like"/>
    <property type="match status" value="1"/>
</dbReference>
<reference evidence="2" key="1">
    <citation type="journal article" date="2019" name="Int. J. Syst. Evol. Microbiol.">
        <title>The Global Catalogue of Microorganisms (GCM) 10K type strain sequencing project: providing services to taxonomists for standard genome sequencing and annotation.</title>
        <authorList>
            <consortium name="The Broad Institute Genomics Platform"/>
            <consortium name="The Broad Institute Genome Sequencing Center for Infectious Disease"/>
            <person name="Wu L."/>
            <person name="Ma J."/>
        </authorList>
    </citation>
    <scope>NUCLEOTIDE SEQUENCE [LARGE SCALE GENOMIC DNA]</scope>
    <source>
        <strain evidence="2">JCM 31486</strain>
    </source>
</reference>
<comment type="caution">
    <text evidence="1">The sequence shown here is derived from an EMBL/GenBank/DDBJ whole genome shotgun (WGS) entry which is preliminary data.</text>
</comment>
<protein>
    <submittedName>
        <fullName evidence="1">HAD hydrolase-like protein</fullName>
    </submittedName>
</protein>
<gene>
    <name evidence="1" type="ORF">ACFQ1S_05440</name>
</gene>
<dbReference type="EMBL" id="JBHTIS010000198">
    <property type="protein sequence ID" value="MFD1045074.1"/>
    <property type="molecule type" value="Genomic_DNA"/>
</dbReference>
<dbReference type="Gene3D" id="3.40.50.1000">
    <property type="entry name" value="HAD superfamily/HAD-like"/>
    <property type="match status" value="1"/>
</dbReference>
<evidence type="ECO:0000313" key="1">
    <source>
        <dbReference type="EMBL" id="MFD1045074.1"/>
    </source>
</evidence>
<dbReference type="Proteomes" id="UP001597045">
    <property type="component" value="Unassembled WGS sequence"/>
</dbReference>
<sequence>MVAIAQRRARERTGVNFDNDHIVLVGDTPKDVEAALTAGVRVIAVATGETTVEQRRAAGAETVLRELDLRTVVDALDQPNSTS</sequence>
<dbReference type="InterPro" id="IPR023214">
    <property type="entry name" value="HAD_sf"/>
</dbReference>